<dbReference type="EMBL" id="JAEFCI010006584">
    <property type="protein sequence ID" value="KAG5459592.1"/>
    <property type="molecule type" value="Genomic_DNA"/>
</dbReference>
<evidence type="ECO:0000256" key="1">
    <source>
        <dbReference type="SAM" id="MobiDB-lite"/>
    </source>
</evidence>
<gene>
    <name evidence="2" type="ORF">BJ554DRAFT_8467</name>
</gene>
<feature type="compositionally biased region" description="Basic residues" evidence="1">
    <location>
        <begin position="83"/>
        <end position="100"/>
    </location>
</feature>
<name>A0A8H8DJ04_9FUNG</name>
<reference evidence="2 3" key="1">
    <citation type="journal article" name="Sci. Rep.">
        <title>Genome-scale phylogenetic analyses confirm Olpidium as the closest living zoosporic fungus to the non-flagellated, terrestrial fungi.</title>
        <authorList>
            <person name="Chang Y."/>
            <person name="Rochon D."/>
            <person name="Sekimoto S."/>
            <person name="Wang Y."/>
            <person name="Chovatia M."/>
            <person name="Sandor L."/>
            <person name="Salamov A."/>
            <person name="Grigoriev I.V."/>
            <person name="Stajich J.E."/>
            <person name="Spatafora J.W."/>
        </authorList>
    </citation>
    <scope>NUCLEOTIDE SEQUENCE [LARGE SCALE GENOMIC DNA]</scope>
    <source>
        <strain evidence="2">S191</strain>
    </source>
</reference>
<organism evidence="2 3">
    <name type="scientific">Olpidium bornovanus</name>
    <dbReference type="NCBI Taxonomy" id="278681"/>
    <lineage>
        <taxon>Eukaryota</taxon>
        <taxon>Fungi</taxon>
        <taxon>Fungi incertae sedis</taxon>
        <taxon>Olpidiomycota</taxon>
        <taxon>Olpidiomycotina</taxon>
        <taxon>Olpidiomycetes</taxon>
        <taxon>Olpidiales</taxon>
        <taxon>Olpidiaceae</taxon>
        <taxon>Olpidium</taxon>
    </lineage>
</organism>
<comment type="caution">
    <text evidence="2">The sequence shown here is derived from an EMBL/GenBank/DDBJ whole genome shotgun (WGS) entry which is preliminary data.</text>
</comment>
<proteinExistence type="predicted"/>
<accession>A0A8H8DJ04</accession>
<feature type="region of interest" description="Disordered" evidence="1">
    <location>
        <begin position="52"/>
        <end position="107"/>
    </location>
</feature>
<keyword evidence="3" id="KW-1185">Reference proteome</keyword>
<protein>
    <submittedName>
        <fullName evidence="2">Uncharacterized protein</fullName>
    </submittedName>
</protein>
<evidence type="ECO:0000313" key="3">
    <source>
        <dbReference type="Proteomes" id="UP000673691"/>
    </source>
</evidence>
<dbReference type="AlphaFoldDB" id="A0A8H8DJ04"/>
<evidence type="ECO:0000313" key="2">
    <source>
        <dbReference type="EMBL" id="KAG5459592.1"/>
    </source>
</evidence>
<sequence>MSDEACQISTRPLPPLDEFEVRDLILRAHDVLRTLAALGGYPAPVVPTANPCAADSDGGTARHTKGEGAVSAGTAAERDKQSKPKYRKRRVSFGRLRGRYTRSGLAPGNRRRCRTIDSCAPTIPERGKCRWNR</sequence>
<dbReference type="Proteomes" id="UP000673691">
    <property type="component" value="Unassembled WGS sequence"/>
</dbReference>